<dbReference type="InterPro" id="IPR021269">
    <property type="entry name" value="DUF2848"/>
</dbReference>
<proteinExistence type="predicted"/>
<dbReference type="EMBL" id="FLUQ01000001">
    <property type="protein sequence ID" value="SBW00806.1"/>
    <property type="molecule type" value="Genomic_DNA"/>
</dbReference>
<protein>
    <recommendedName>
        <fullName evidence="2">DUF2848 domain-containing protein</fullName>
    </recommendedName>
</protein>
<reference evidence="1" key="1">
    <citation type="submission" date="2016-04" db="EMBL/GenBank/DDBJ databases">
        <authorList>
            <person name="Evans L.H."/>
            <person name="Alamgir A."/>
            <person name="Owens N."/>
            <person name="Weber N.D."/>
            <person name="Virtaneva K."/>
            <person name="Barbian K."/>
            <person name="Babar A."/>
            <person name="Rosenke K."/>
        </authorList>
    </citation>
    <scope>NUCLEOTIDE SEQUENCE</scope>
    <source>
        <strain evidence="1">86</strain>
    </source>
</reference>
<accession>A0A212JMY1</accession>
<sequence>MKNVVEFTVQGTGQKLQVPVNIIFNGGYAGTNQHLVREHIEELAKLGVPAPTTTPTLYPLSNYLATTSDTLQVQHGETSGEVEYAVIWHGGKKYVTVACDHTDRNLESFSVPKSKQACPDVFAPEVWAWDDVKDHFGELQLKCWVTKNGKRELYQDAPCKAMLLPDAWAEKFEKIGVNKDNNIFISGTINTVNNTLVFGDFFEVEIHDPVLNRTISHSYTVQVLPKGIE</sequence>
<gene>
    <name evidence="1" type="ORF">KL86DPRO_11846</name>
</gene>
<dbReference type="Pfam" id="PF11010">
    <property type="entry name" value="DUF2848"/>
    <property type="match status" value="1"/>
</dbReference>
<evidence type="ECO:0008006" key="2">
    <source>
        <dbReference type="Google" id="ProtNLM"/>
    </source>
</evidence>
<organism evidence="1">
    <name type="scientific">uncultured delta proteobacterium</name>
    <dbReference type="NCBI Taxonomy" id="34034"/>
    <lineage>
        <taxon>Bacteria</taxon>
        <taxon>Deltaproteobacteria</taxon>
        <taxon>environmental samples</taxon>
    </lineage>
</organism>
<evidence type="ECO:0000313" key="1">
    <source>
        <dbReference type="EMBL" id="SBW00806.1"/>
    </source>
</evidence>
<name>A0A212JMY1_9DELT</name>
<dbReference type="AlphaFoldDB" id="A0A212JMY1"/>